<proteinExistence type="predicted"/>
<evidence type="ECO:0000313" key="4">
    <source>
        <dbReference type="Proteomes" id="UP000626092"/>
    </source>
</evidence>
<comment type="caution">
    <text evidence="3">The sequence shown here is derived from an EMBL/GenBank/DDBJ whole genome shotgun (WGS) entry which is preliminary data.</text>
</comment>
<evidence type="ECO:0000256" key="1">
    <source>
        <dbReference type="SAM" id="MobiDB-lite"/>
    </source>
</evidence>
<organism evidence="3 4">
    <name type="scientific">Rhododendron simsii</name>
    <name type="common">Sims's rhododendron</name>
    <dbReference type="NCBI Taxonomy" id="118357"/>
    <lineage>
        <taxon>Eukaryota</taxon>
        <taxon>Viridiplantae</taxon>
        <taxon>Streptophyta</taxon>
        <taxon>Embryophyta</taxon>
        <taxon>Tracheophyta</taxon>
        <taxon>Spermatophyta</taxon>
        <taxon>Magnoliopsida</taxon>
        <taxon>eudicotyledons</taxon>
        <taxon>Gunneridae</taxon>
        <taxon>Pentapetalae</taxon>
        <taxon>asterids</taxon>
        <taxon>Ericales</taxon>
        <taxon>Ericaceae</taxon>
        <taxon>Ericoideae</taxon>
        <taxon>Rhodoreae</taxon>
        <taxon>Rhododendron</taxon>
    </lineage>
</organism>
<dbReference type="InterPro" id="IPR005162">
    <property type="entry name" value="Retrotrans_gag_dom"/>
</dbReference>
<name>A0A834LQ64_RHOSS</name>
<gene>
    <name evidence="3" type="ORF">RHSIM_Rhsim04G0149400</name>
</gene>
<dbReference type="EMBL" id="WJXA01000004">
    <property type="protein sequence ID" value="KAF7144419.1"/>
    <property type="molecule type" value="Genomic_DNA"/>
</dbReference>
<evidence type="ECO:0000313" key="3">
    <source>
        <dbReference type="EMBL" id="KAF7144419.1"/>
    </source>
</evidence>
<protein>
    <recommendedName>
        <fullName evidence="2">Retrotransposon gag domain-containing protein</fullName>
    </recommendedName>
</protein>
<dbReference type="AlphaFoldDB" id="A0A834LQ64"/>
<keyword evidence="4" id="KW-1185">Reference proteome</keyword>
<dbReference type="OrthoDB" id="2272416at2759"/>
<feature type="compositionally biased region" description="Gly residues" evidence="1">
    <location>
        <begin position="268"/>
        <end position="279"/>
    </location>
</feature>
<dbReference type="Proteomes" id="UP000626092">
    <property type="component" value="Unassembled WGS sequence"/>
</dbReference>
<feature type="region of interest" description="Disordered" evidence="1">
    <location>
        <begin position="1"/>
        <end position="27"/>
    </location>
</feature>
<dbReference type="Pfam" id="PF03732">
    <property type="entry name" value="Retrotrans_gag"/>
    <property type="match status" value="1"/>
</dbReference>
<reference evidence="3" key="1">
    <citation type="submission" date="2019-11" db="EMBL/GenBank/DDBJ databases">
        <authorList>
            <person name="Liu Y."/>
            <person name="Hou J."/>
            <person name="Li T.-Q."/>
            <person name="Guan C.-H."/>
            <person name="Wu X."/>
            <person name="Wu H.-Z."/>
            <person name="Ling F."/>
            <person name="Zhang R."/>
            <person name="Shi X.-G."/>
            <person name="Ren J.-P."/>
            <person name="Chen E.-F."/>
            <person name="Sun J.-M."/>
        </authorList>
    </citation>
    <scope>NUCLEOTIDE SEQUENCE</scope>
    <source>
        <strain evidence="3">Adult_tree_wgs_1</strain>
        <tissue evidence="3">Leaves</tissue>
    </source>
</reference>
<dbReference type="PANTHER" id="PTHR34482">
    <property type="entry name" value="DNA DAMAGE-INDUCIBLE PROTEIN 1-LIKE"/>
    <property type="match status" value="1"/>
</dbReference>
<evidence type="ECO:0000259" key="2">
    <source>
        <dbReference type="Pfam" id="PF03732"/>
    </source>
</evidence>
<feature type="domain" description="Retrotransposon gag" evidence="2">
    <location>
        <begin position="113"/>
        <end position="217"/>
    </location>
</feature>
<dbReference type="PANTHER" id="PTHR34482:SF36">
    <property type="entry name" value="RETROTRANSPOSON GAG DOMAIN-CONTAINING PROTEIN"/>
    <property type="match status" value="1"/>
</dbReference>
<feature type="region of interest" description="Disordered" evidence="1">
    <location>
        <begin position="253"/>
        <end position="315"/>
    </location>
</feature>
<accession>A0A834LQ64</accession>
<sequence length="344" mass="38235">MASEHTVPAEDVASGDDEVQQSDVPSQQQVVGDADKLLAAVALLAEQQAALMQWQTTEAMTRGTGTGLLERFKKLFTVEFEGAIDPSDAEEWLKSVERVLKAMGVTDAQKVTLATFSLKGSARDWWESFERQWTAPLPGVIPAIPRVMTWERFVKGFNDHYFPKSWKLDQEAAFIELRQDSMTVPEYEARFAKLSKYAPDLVNTEEKRCQRFRKGLSLNVATRLTTYEQEEYAWVVEMARRVGKDIQDYNNSRESYKKSKTEGAAFGKSGGGTSKGGGQKSQVTRTQDFGKSQGGSTGWWKGKSGQETNRQTVSGATTMPRQCFVWAHVDAMSSGTNAGGIFYG</sequence>